<evidence type="ECO:0000313" key="10">
    <source>
        <dbReference type="Proteomes" id="UP000813215"/>
    </source>
</evidence>
<protein>
    <submittedName>
        <fullName evidence="9">Multidrug efflux SMR transporter</fullName>
    </submittedName>
</protein>
<dbReference type="InterPro" id="IPR045324">
    <property type="entry name" value="Small_multidrug_res"/>
</dbReference>
<comment type="caution">
    <text evidence="9">The sequence shown here is derived from an EMBL/GenBank/DDBJ whole genome shotgun (WGS) entry which is preliminary data.</text>
</comment>
<evidence type="ECO:0000256" key="4">
    <source>
        <dbReference type="ARBA" id="ARBA00022692"/>
    </source>
</evidence>
<evidence type="ECO:0000256" key="8">
    <source>
        <dbReference type="SAM" id="Phobius"/>
    </source>
</evidence>
<keyword evidence="4 7" id="KW-0812">Transmembrane</keyword>
<reference evidence="9" key="2">
    <citation type="journal article" date="2022" name="Microbiol. Resour. Announc.">
        <title>Metagenome Sequencing to Explore Phylogenomics of Terrestrial Cyanobacteria.</title>
        <authorList>
            <person name="Ward R.D."/>
            <person name="Stajich J.E."/>
            <person name="Johansen J.R."/>
            <person name="Huntemann M."/>
            <person name="Clum A."/>
            <person name="Foster B."/>
            <person name="Foster B."/>
            <person name="Roux S."/>
            <person name="Palaniappan K."/>
            <person name="Varghese N."/>
            <person name="Mukherjee S."/>
            <person name="Reddy T.B.K."/>
            <person name="Daum C."/>
            <person name="Copeland A."/>
            <person name="Chen I.A."/>
            <person name="Ivanova N.N."/>
            <person name="Kyrpides N.C."/>
            <person name="Shapiro N."/>
            <person name="Eloe-Fadrosh E.A."/>
            <person name="Pietrasiak N."/>
        </authorList>
    </citation>
    <scope>NUCLEOTIDE SEQUENCE</scope>
    <source>
        <strain evidence="9">HA4357-MV3</strain>
    </source>
</reference>
<dbReference type="EMBL" id="JAHHHW010000110">
    <property type="protein sequence ID" value="MBW4433702.1"/>
    <property type="molecule type" value="Genomic_DNA"/>
</dbReference>
<accession>A0A9E3HAP5</accession>
<keyword evidence="2" id="KW-0813">Transport</keyword>
<name>A0A9E3HAP5_9NOST</name>
<dbReference type="Pfam" id="PF00893">
    <property type="entry name" value="Multi_Drug_Res"/>
    <property type="match status" value="1"/>
</dbReference>
<dbReference type="FunFam" id="1.10.3730.20:FF:000001">
    <property type="entry name" value="Quaternary ammonium compound resistance transporter SugE"/>
    <property type="match status" value="1"/>
</dbReference>
<gene>
    <name evidence="9" type="ORF">KME28_18790</name>
</gene>
<keyword evidence="3" id="KW-1003">Cell membrane</keyword>
<dbReference type="GO" id="GO:0005886">
    <property type="term" value="C:plasma membrane"/>
    <property type="evidence" value="ECO:0007669"/>
    <property type="project" value="UniProtKB-SubCell"/>
</dbReference>
<dbReference type="Proteomes" id="UP000813215">
    <property type="component" value="Unassembled WGS sequence"/>
</dbReference>
<proteinExistence type="inferred from homology"/>
<dbReference type="PANTHER" id="PTHR30561:SF1">
    <property type="entry name" value="MULTIDRUG TRANSPORTER EMRE"/>
    <property type="match status" value="1"/>
</dbReference>
<keyword evidence="6 8" id="KW-0472">Membrane</keyword>
<dbReference type="GO" id="GO:0022857">
    <property type="term" value="F:transmembrane transporter activity"/>
    <property type="evidence" value="ECO:0007669"/>
    <property type="project" value="InterPro"/>
</dbReference>
<keyword evidence="5 8" id="KW-1133">Transmembrane helix</keyword>
<dbReference type="PANTHER" id="PTHR30561">
    <property type="entry name" value="SMR FAMILY PROTON-DEPENDENT DRUG EFFLUX TRANSPORTER SUGE"/>
    <property type="match status" value="1"/>
</dbReference>
<reference evidence="9" key="1">
    <citation type="submission" date="2021-05" db="EMBL/GenBank/DDBJ databases">
        <authorList>
            <person name="Pietrasiak N."/>
            <person name="Ward R."/>
            <person name="Stajich J.E."/>
            <person name="Kurbessoian T."/>
        </authorList>
    </citation>
    <scope>NUCLEOTIDE SEQUENCE</scope>
    <source>
        <strain evidence="9">HA4357-MV3</strain>
    </source>
</reference>
<evidence type="ECO:0000313" key="9">
    <source>
        <dbReference type="EMBL" id="MBW4433702.1"/>
    </source>
</evidence>
<organism evidence="9 10">
    <name type="scientific">Pelatocladus maniniholoensis HA4357-MV3</name>
    <dbReference type="NCBI Taxonomy" id="1117104"/>
    <lineage>
        <taxon>Bacteria</taxon>
        <taxon>Bacillati</taxon>
        <taxon>Cyanobacteriota</taxon>
        <taxon>Cyanophyceae</taxon>
        <taxon>Nostocales</taxon>
        <taxon>Nostocaceae</taxon>
        <taxon>Pelatocladus</taxon>
    </lineage>
</organism>
<evidence type="ECO:0000256" key="5">
    <source>
        <dbReference type="ARBA" id="ARBA00022989"/>
    </source>
</evidence>
<dbReference type="AlphaFoldDB" id="A0A9E3HAP5"/>
<evidence type="ECO:0000256" key="7">
    <source>
        <dbReference type="RuleBase" id="RU003942"/>
    </source>
</evidence>
<evidence type="ECO:0000256" key="1">
    <source>
        <dbReference type="ARBA" id="ARBA00004651"/>
    </source>
</evidence>
<evidence type="ECO:0000256" key="6">
    <source>
        <dbReference type="ARBA" id="ARBA00023136"/>
    </source>
</evidence>
<dbReference type="SUPFAM" id="SSF103481">
    <property type="entry name" value="Multidrug resistance efflux transporter EmrE"/>
    <property type="match status" value="1"/>
</dbReference>
<dbReference type="Gene3D" id="1.10.3730.20">
    <property type="match status" value="1"/>
</dbReference>
<dbReference type="InterPro" id="IPR000390">
    <property type="entry name" value="Small_drug/metabolite_transptr"/>
</dbReference>
<sequence length="105" mass="11291">MAWVFLFLAIACEIFGTTSLKLANGFSKPTYLIGAVIGYPLAFSFFAFSLKTIEVSVGYAVWSGIGIIGTSILGAIMFQEHISLTKALCISLIFVGVIGLNLIKY</sequence>
<evidence type="ECO:0000256" key="3">
    <source>
        <dbReference type="ARBA" id="ARBA00022475"/>
    </source>
</evidence>
<comment type="similarity">
    <text evidence="7">Belongs to the drug/metabolite transporter (DMT) superfamily. Small multidrug resistance (SMR) (TC 2.A.7.1) family.</text>
</comment>
<evidence type="ECO:0000256" key="2">
    <source>
        <dbReference type="ARBA" id="ARBA00022448"/>
    </source>
</evidence>
<comment type="subcellular location">
    <subcellularLocation>
        <location evidence="1 7">Cell membrane</location>
        <topology evidence="1 7">Multi-pass membrane protein</topology>
    </subcellularLocation>
</comment>
<dbReference type="InterPro" id="IPR037185">
    <property type="entry name" value="EmrE-like"/>
</dbReference>
<feature type="transmembrane region" description="Helical" evidence="8">
    <location>
        <begin position="32"/>
        <end position="50"/>
    </location>
</feature>
<feature type="transmembrane region" description="Helical" evidence="8">
    <location>
        <begin position="84"/>
        <end position="103"/>
    </location>
</feature>
<feature type="transmembrane region" description="Helical" evidence="8">
    <location>
        <begin position="57"/>
        <end position="78"/>
    </location>
</feature>